<protein>
    <submittedName>
        <fullName evidence="1">Uncharacterized protein</fullName>
    </submittedName>
</protein>
<comment type="caution">
    <text evidence="1">The sequence shown here is derived from an EMBL/GenBank/DDBJ whole genome shotgun (WGS) entry which is preliminary data.</text>
</comment>
<name>A0A0F9HE53_9ZZZZ</name>
<evidence type="ECO:0000313" key="1">
    <source>
        <dbReference type="EMBL" id="KKM13696.1"/>
    </source>
</evidence>
<sequence length="77" mass="8949">MALRIRKDGRILCAAAHPAEPGDTYIDDALHYEMSVIHKVIVTEPFEYHQRHGQWWWAGDIPEDVQIEDRRGSTDFS</sequence>
<dbReference type="AlphaFoldDB" id="A0A0F9HE53"/>
<dbReference type="EMBL" id="LAZR01015324">
    <property type="protein sequence ID" value="KKM13696.1"/>
    <property type="molecule type" value="Genomic_DNA"/>
</dbReference>
<reference evidence="1" key="1">
    <citation type="journal article" date="2015" name="Nature">
        <title>Complex archaea that bridge the gap between prokaryotes and eukaryotes.</title>
        <authorList>
            <person name="Spang A."/>
            <person name="Saw J.H."/>
            <person name="Jorgensen S.L."/>
            <person name="Zaremba-Niedzwiedzka K."/>
            <person name="Martijn J."/>
            <person name="Lind A.E."/>
            <person name="van Eijk R."/>
            <person name="Schleper C."/>
            <person name="Guy L."/>
            <person name="Ettema T.J."/>
        </authorList>
    </citation>
    <scope>NUCLEOTIDE SEQUENCE</scope>
</reference>
<accession>A0A0F9HE53</accession>
<proteinExistence type="predicted"/>
<organism evidence="1">
    <name type="scientific">marine sediment metagenome</name>
    <dbReference type="NCBI Taxonomy" id="412755"/>
    <lineage>
        <taxon>unclassified sequences</taxon>
        <taxon>metagenomes</taxon>
        <taxon>ecological metagenomes</taxon>
    </lineage>
</organism>
<gene>
    <name evidence="1" type="ORF">LCGC14_1713570</name>
</gene>